<dbReference type="RefSeq" id="WP_202835413.1">
    <property type="nucleotide sequence ID" value="NZ_JAETWB010000052.1"/>
</dbReference>
<evidence type="ECO:0000313" key="1">
    <source>
        <dbReference type="EMBL" id="MBL6082201.1"/>
    </source>
</evidence>
<dbReference type="EMBL" id="JAETWB010000052">
    <property type="protein sequence ID" value="MBL6082201.1"/>
    <property type="molecule type" value="Genomic_DNA"/>
</dbReference>
<organism evidence="1 2">
    <name type="scientific">Belnapia arida</name>
    <dbReference type="NCBI Taxonomy" id="2804533"/>
    <lineage>
        <taxon>Bacteria</taxon>
        <taxon>Pseudomonadati</taxon>
        <taxon>Pseudomonadota</taxon>
        <taxon>Alphaproteobacteria</taxon>
        <taxon>Acetobacterales</taxon>
        <taxon>Roseomonadaceae</taxon>
        <taxon>Belnapia</taxon>
    </lineage>
</organism>
<sequence length="571" mass="64654">MHILAKEIVLEAREILLPKAIAQVGNLSGDVAAAIMFPYDGAEAEVDMGDLRPDAVVTGRGRQLLIEFHVRHPCGPEKIAKLRSRNLAAVELDLSRVPKLRSRAEHAEHILHTAPRHWLHNAKVAAEEARLRLIAERMAEAERRRRYRLHGRITEEVAAAWQEPARRGHRGWLTRAAEAGFGEFAGVPMPGDRCFAFDAATWQAAFLFYAAVAVAGRTFTAENALNYLQREGMLKGPFKLRRNWEPELVVHLRERIGGFRSPIEVMAAYATWLAERGLVERIQKGWRADYERGWEARARIDAAEAARKRETDVRAKVILVLKVAQLPTRPAEPWMDRVLPGFGGSPRALARAGGNCFENVLRRLRDLERMAWAGGDPVSGDLLGLPLEGLRRTRQAEAHARQETRRRIRGEFEAQVRERRRRESLDFVDALLAEAALSMGEVDGLAWVEHAVRGAAGTTFDEGRLGLDRMTQERIKGALDDERRRIESIRHATTAFRRDEAVMTAETVRCRQELEIQALRRFPGNADMARLWLSTTQPALGQSPWTHSVDERRRDECLRLLDAVLPKGRRR</sequence>
<evidence type="ECO:0008006" key="3">
    <source>
        <dbReference type="Google" id="ProtNLM"/>
    </source>
</evidence>
<evidence type="ECO:0000313" key="2">
    <source>
        <dbReference type="Proteomes" id="UP000660885"/>
    </source>
</evidence>
<reference evidence="1 2" key="1">
    <citation type="submission" date="2021-01" db="EMBL/GenBank/DDBJ databases">
        <title>Belnapia mucosa sp. nov. and Belnapia arida sp. nov., isolated from the Tabernas Desert (Almeria, Spain).</title>
        <authorList>
            <person name="Molina-Menor E."/>
            <person name="Vidal-Verdu A."/>
            <person name="Calonge A."/>
            <person name="Satari L."/>
            <person name="Pereto J."/>
            <person name="Porcar M."/>
        </authorList>
    </citation>
    <scope>NUCLEOTIDE SEQUENCE [LARGE SCALE GENOMIC DNA]</scope>
    <source>
        <strain evidence="1 2">T18</strain>
    </source>
</reference>
<keyword evidence="2" id="KW-1185">Reference proteome</keyword>
<proteinExistence type="predicted"/>
<comment type="caution">
    <text evidence="1">The sequence shown here is derived from an EMBL/GenBank/DDBJ whole genome shotgun (WGS) entry which is preliminary data.</text>
</comment>
<name>A0ABS1UBY6_9PROT</name>
<dbReference type="Proteomes" id="UP000660885">
    <property type="component" value="Unassembled WGS sequence"/>
</dbReference>
<gene>
    <name evidence="1" type="ORF">JMJ56_29935</name>
</gene>
<accession>A0ABS1UBY6</accession>
<protein>
    <recommendedName>
        <fullName evidence="3">DUF2384 domain-containing protein</fullName>
    </recommendedName>
</protein>